<protein>
    <submittedName>
        <fullName evidence="1">Uncharacterized protein</fullName>
    </submittedName>
</protein>
<reference evidence="1 2" key="1">
    <citation type="journal article" date="2023" name="Plants (Basel)">
        <title>Bridging the Gap: Combining Genomics and Transcriptomics Approaches to Understand Stylosanthes scabra, an Orphan Legume from the Brazilian Caatinga.</title>
        <authorList>
            <person name="Ferreira-Neto J.R.C."/>
            <person name="da Silva M.D."/>
            <person name="Binneck E."/>
            <person name="de Melo N.F."/>
            <person name="da Silva R.H."/>
            <person name="de Melo A.L.T.M."/>
            <person name="Pandolfi V."/>
            <person name="Bustamante F.O."/>
            <person name="Brasileiro-Vidal A.C."/>
            <person name="Benko-Iseppon A.M."/>
        </authorList>
    </citation>
    <scope>NUCLEOTIDE SEQUENCE [LARGE SCALE GENOMIC DNA]</scope>
    <source>
        <tissue evidence="1">Leaves</tissue>
    </source>
</reference>
<organism evidence="1 2">
    <name type="scientific">Stylosanthes scabra</name>
    <dbReference type="NCBI Taxonomy" id="79078"/>
    <lineage>
        <taxon>Eukaryota</taxon>
        <taxon>Viridiplantae</taxon>
        <taxon>Streptophyta</taxon>
        <taxon>Embryophyta</taxon>
        <taxon>Tracheophyta</taxon>
        <taxon>Spermatophyta</taxon>
        <taxon>Magnoliopsida</taxon>
        <taxon>eudicotyledons</taxon>
        <taxon>Gunneridae</taxon>
        <taxon>Pentapetalae</taxon>
        <taxon>rosids</taxon>
        <taxon>fabids</taxon>
        <taxon>Fabales</taxon>
        <taxon>Fabaceae</taxon>
        <taxon>Papilionoideae</taxon>
        <taxon>50 kb inversion clade</taxon>
        <taxon>dalbergioids sensu lato</taxon>
        <taxon>Dalbergieae</taxon>
        <taxon>Pterocarpus clade</taxon>
        <taxon>Stylosanthes</taxon>
    </lineage>
</organism>
<evidence type="ECO:0000313" key="1">
    <source>
        <dbReference type="EMBL" id="MED6222823.1"/>
    </source>
</evidence>
<comment type="caution">
    <text evidence="1">The sequence shown here is derived from an EMBL/GenBank/DDBJ whole genome shotgun (WGS) entry which is preliminary data.</text>
</comment>
<keyword evidence="2" id="KW-1185">Reference proteome</keyword>
<dbReference type="Proteomes" id="UP001341840">
    <property type="component" value="Unassembled WGS sequence"/>
</dbReference>
<dbReference type="EMBL" id="JASCZI010272587">
    <property type="protein sequence ID" value="MED6222823.1"/>
    <property type="molecule type" value="Genomic_DNA"/>
</dbReference>
<sequence length="67" mass="7285">MLDGCAGCSMVRRKSRVSIELDVQAFQIQVHARKVGEVTLRSSKSLVSPQFESSAVLYGELGLSDDV</sequence>
<name>A0ABU6ZLG1_9FABA</name>
<accession>A0ABU6ZLG1</accession>
<proteinExistence type="predicted"/>
<evidence type="ECO:0000313" key="2">
    <source>
        <dbReference type="Proteomes" id="UP001341840"/>
    </source>
</evidence>
<gene>
    <name evidence="1" type="ORF">PIB30_068200</name>
</gene>